<name>A0A2S0MN44_9RHOB</name>
<organism evidence="1 2">
    <name type="scientific">Pukyongiella litopenaei</name>
    <dbReference type="NCBI Taxonomy" id="2605946"/>
    <lineage>
        <taxon>Bacteria</taxon>
        <taxon>Pseudomonadati</taxon>
        <taxon>Pseudomonadota</taxon>
        <taxon>Alphaproteobacteria</taxon>
        <taxon>Rhodobacterales</taxon>
        <taxon>Paracoccaceae</taxon>
        <taxon>Pukyongiella</taxon>
    </lineage>
</organism>
<proteinExistence type="predicted"/>
<accession>A0A2S0MN44</accession>
<gene>
    <name evidence="1" type="ORF">C6Y53_05915</name>
</gene>
<evidence type="ECO:0000313" key="1">
    <source>
        <dbReference type="EMBL" id="AVO37295.1"/>
    </source>
</evidence>
<dbReference type="AlphaFoldDB" id="A0A2S0MN44"/>
<evidence type="ECO:0000313" key="2">
    <source>
        <dbReference type="Proteomes" id="UP000237655"/>
    </source>
</evidence>
<sequence length="93" mass="10669">MAFEKLEILKRRLRNYCNVNAFDLIALKANLDAPGNAEIRDIFRAELEDAIASDVLPQAEYEKLTAEEFEDDAEYRDNLRGIHAYLFEGAPHP</sequence>
<dbReference type="KEGG" id="thas:C6Y53_05915"/>
<keyword evidence="2" id="KW-1185">Reference proteome</keyword>
<dbReference type="RefSeq" id="WP_106471607.1">
    <property type="nucleotide sequence ID" value="NZ_CP027665.1"/>
</dbReference>
<protein>
    <submittedName>
        <fullName evidence="1">Uncharacterized protein</fullName>
    </submittedName>
</protein>
<dbReference type="Proteomes" id="UP000237655">
    <property type="component" value="Chromosome"/>
</dbReference>
<dbReference type="EMBL" id="CP027665">
    <property type="protein sequence ID" value="AVO37295.1"/>
    <property type="molecule type" value="Genomic_DNA"/>
</dbReference>
<reference evidence="2" key="1">
    <citation type="submission" date="2018-03" db="EMBL/GenBank/DDBJ databases">
        <title>Genomic analysis of the strain SH-1 isolated from shrimp intestine.</title>
        <authorList>
            <person name="Kim Y.-S."/>
            <person name="Kim S.-E."/>
            <person name="Kim K.-H."/>
        </authorList>
    </citation>
    <scope>NUCLEOTIDE SEQUENCE [LARGE SCALE GENOMIC DNA]</scope>
    <source>
        <strain evidence="2">SH-1</strain>
    </source>
</reference>